<dbReference type="Proteomes" id="UP001049176">
    <property type="component" value="Chromosome 8"/>
</dbReference>
<dbReference type="Pfam" id="PF00144">
    <property type="entry name" value="Beta-lactamase"/>
    <property type="match status" value="1"/>
</dbReference>
<dbReference type="Gene3D" id="3.40.710.10">
    <property type="entry name" value="DD-peptidase/beta-lactamase superfamily"/>
    <property type="match status" value="1"/>
</dbReference>
<sequence>MRHPLYLSIILGALSVSAQTIPDRVLTPDVDAFIEGILSAVGSPGGVSVAVVRLDPSGHWNVETKGYGIARLSDNASVTADTLFPIGSNSKLFTVVGTGLLISNESLTPRLSWETKLGSVIPDWKLADSFATDKSSIVDLMGHRTGLPRHDFMYRTDDTFDSVARRVRFLKPSTEFRETFQYNNIMYSMLSYLPEAASTKTPLARYVKKNVFDPLGMDSTTYSFDVANAGGKLSYGVSRENLSFADGLPGTGIPRQLSFWYEKGGEDGNFMSGAGGVISSANDMATWLKTLLLWGKHPETNQTVIPSAVLQRAASGITVAADGISGLPIAQSVLSPVVYGGGQETGTYRGHVIIEHDGGVNGAYSQLSRLPFDNVGVAVLTNDDDTGPIFNEIIKYRLIDEALGLEPYNWTGIILEQLGQTSGASPVATPGNASDPTIPGGFAALEGTYNNLGYGNWQLCLFTPSHQPSDACKELVANASTILPGVINSTIPTLLSPSSSVWFNYLKLEHVDRNVFSITGLFSYPTLNDTKQPFWTKVSNAPGLKAEFFSLNGTIGVGFSGGIWGAGSGVPDPQGDNPQDRSEIWMEKIA</sequence>
<gene>
    <name evidence="4" type="ORF">E1B28_012801</name>
</gene>
<feature type="signal peptide" evidence="2">
    <location>
        <begin position="1"/>
        <end position="18"/>
    </location>
</feature>
<comment type="caution">
    <text evidence="4">The sequence shown here is derived from an EMBL/GenBank/DDBJ whole genome shotgun (WGS) entry which is preliminary data.</text>
</comment>
<name>A0A9P7UQB7_9AGAR</name>
<comment type="similarity">
    <text evidence="1">Belongs to the peptidase S12 family.</text>
</comment>
<dbReference type="InterPro" id="IPR001466">
    <property type="entry name" value="Beta-lactam-related"/>
</dbReference>
<reference evidence="4" key="1">
    <citation type="journal article" date="2021" name="Genome Biol. Evol.">
        <title>The assembled and annotated genome of the fairy-ring fungus Marasmius oreades.</title>
        <authorList>
            <person name="Hiltunen M."/>
            <person name="Ament-Velasquez S.L."/>
            <person name="Johannesson H."/>
        </authorList>
    </citation>
    <scope>NUCLEOTIDE SEQUENCE</scope>
    <source>
        <strain evidence="4">03SP1</strain>
    </source>
</reference>
<dbReference type="RefSeq" id="XP_043005317.1">
    <property type="nucleotide sequence ID" value="XM_043157947.1"/>
</dbReference>
<dbReference type="AlphaFoldDB" id="A0A9P7UQB7"/>
<dbReference type="GeneID" id="66081876"/>
<dbReference type="InterPro" id="IPR012338">
    <property type="entry name" value="Beta-lactam/transpept-like"/>
</dbReference>
<evidence type="ECO:0000313" key="4">
    <source>
        <dbReference type="EMBL" id="KAG7088846.1"/>
    </source>
</evidence>
<evidence type="ECO:0000256" key="1">
    <source>
        <dbReference type="ARBA" id="ARBA00038215"/>
    </source>
</evidence>
<dbReference type="OrthoDB" id="5946976at2759"/>
<dbReference type="PANTHER" id="PTHR46825">
    <property type="entry name" value="D-ALANYL-D-ALANINE-CARBOXYPEPTIDASE/ENDOPEPTIDASE AMPH"/>
    <property type="match status" value="1"/>
</dbReference>
<organism evidence="4 5">
    <name type="scientific">Marasmius oreades</name>
    <name type="common">fairy-ring Marasmius</name>
    <dbReference type="NCBI Taxonomy" id="181124"/>
    <lineage>
        <taxon>Eukaryota</taxon>
        <taxon>Fungi</taxon>
        <taxon>Dikarya</taxon>
        <taxon>Basidiomycota</taxon>
        <taxon>Agaricomycotina</taxon>
        <taxon>Agaricomycetes</taxon>
        <taxon>Agaricomycetidae</taxon>
        <taxon>Agaricales</taxon>
        <taxon>Marasmiineae</taxon>
        <taxon>Marasmiaceae</taxon>
        <taxon>Marasmius</taxon>
    </lineage>
</organism>
<keyword evidence="5" id="KW-1185">Reference proteome</keyword>
<evidence type="ECO:0000259" key="3">
    <source>
        <dbReference type="Pfam" id="PF00144"/>
    </source>
</evidence>
<keyword evidence="2" id="KW-0732">Signal</keyword>
<feature type="chain" id="PRO_5040308884" description="Beta-lactamase-related domain-containing protein" evidence="2">
    <location>
        <begin position="19"/>
        <end position="590"/>
    </location>
</feature>
<dbReference type="KEGG" id="more:E1B28_012801"/>
<dbReference type="InterPro" id="IPR050491">
    <property type="entry name" value="AmpC-like"/>
</dbReference>
<evidence type="ECO:0000313" key="5">
    <source>
        <dbReference type="Proteomes" id="UP001049176"/>
    </source>
</evidence>
<dbReference type="SUPFAM" id="SSF56601">
    <property type="entry name" value="beta-lactamase/transpeptidase-like"/>
    <property type="match status" value="1"/>
</dbReference>
<protein>
    <recommendedName>
        <fullName evidence="3">Beta-lactamase-related domain-containing protein</fullName>
    </recommendedName>
</protein>
<accession>A0A9P7UQB7</accession>
<proteinExistence type="inferred from homology"/>
<evidence type="ECO:0000256" key="2">
    <source>
        <dbReference type="SAM" id="SignalP"/>
    </source>
</evidence>
<feature type="domain" description="Beta-lactamase-related" evidence="3">
    <location>
        <begin position="59"/>
        <end position="390"/>
    </location>
</feature>
<dbReference type="EMBL" id="CM032188">
    <property type="protein sequence ID" value="KAG7088846.1"/>
    <property type="molecule type" value="Genomic_DNA"/>
</dbReference>
<dbReference type="PANTHER" id="PTHR46825:SF15">
    <property type="entry name" value="BETA-LACTAMASE-RELATED DOMAIN-CONTAINING PROTEIN"/>
    <property type="match status" value="1"/>
</dbReference>